<dbReference type="Proteomes" id="UP000443000">
    <property type="component" value="Unassembled WGS sequence"/>
</dbReference>
<keyword evidence="8" id="KW-1185">Reference proteome</keyword>
<accession>A0A6A7YRC8</accession>
<keyword evidence="1" id="KW-0732">Signal</keyword>
<feature type="chain" id="PRO_5044629829" description="Lipocalin-like domain-containing protein" evidence="1">
    <location>
        <begin position="23"/>
        <end position="132"/>
    </location>
</feature>
<protein>
    <recommendedName>
        <fullName evidence="9">Lipocalin-like domain-containing protein</fullName>
    </recommendedName>
</protein>
<gene>
    <name evidence="4" type="ORF">GHN41_06595</name>
    <name evidence="3" type="ORF">GHN86_04590</name>
    <name evidence="2" type="ORF">GHN94_18495</name>
    <name evidence="5" type="ORF">GHO29_21405</name>
</gene>
<organism evidence="3">
    <name type="scientific">Pseudomonas helleri</name>
    <dbReference type="NCBI Taxonomy" id="1608996"/>
    <lineage>
        <taxon>Bacteria</taxon>
        <taxon>Pseudomonadati</taxon>
        <taxon>Pseudomonadota</taxon>
        <taxon>Gammaproteobacteria</taxon>
        <taxon>Pseudomonadales</taxon>
        <taxon>Pseudomonadaceae</taxon>
        <taxon>Pseudomonas</taxon>
    </lineage>
</organism>
<evidence type="ECO:0000313" key="4">
    <source>
        <dbReference type="EMBL" id="MQU16123.1"/>
    </source>
</evidence>
<evidence type="ECO:0000313" key="8">
    <source>
        <dbReference type="Proteomes" id="UP000713985"/>
    </source>
</evidence>
<name>A0A6A7YRC8_9PSED</name>
<proteinExistence type="predicted"/>
<feature type="signal peptide" evidence="1">
    <location>
        <begin position="1"/>
        <end position="22"/>
    </location>
</feature>
<dbReference type="RefSeq" id="WP_153382152.1">
    <property type="nucleotide sequence ID" value="NZ_JBITTT010000010.1"/>
</dbReference>
<reference evidence="6 7" key="1">
    <citation type="submission" date="2019-10" db="EMBL/GenBank/DDBJ databases">
        <title>Evaluation of single-gene subtyping targets for Pseudomonas.</title>
        <authorList>
            <person name="Reichler S.J."/>
            <person name="Orsi R.H."/>
            <person name="Wiedmann M."/>
            <person name="Martin N.H."/>
            <person name="Murphy S.I."/>
        </authorList>
    </citation>
    <scope>NUCLEOTIDE SEQUENCE</scope>
    <source>
        <strain evidence="2 8">FSL R10-0802</strain>
        <strain evidence="4 7">FSL R10-1594</strain>
        <strain evidence="5 6">FSL R10-1984</strain>
        <strain evidence="3">FSL R10-2339</strain>
    </source>
</reference>
<evidence type="ECO:0000256" key="1">
    <source>
        <dbReference type="SAM" id="SignalP"/>
    </source>
</evidence>
<evidence type="ECO:0000313" key="3">
    <source>
        <dbReference type="EMBL" id="MQT79354.1"/>
    </source>
</evidence>
<sequence length="132" mass="14149">MKQIAYVFAVVMMWGTALSAVAGEVVWTGAIADKTPSGAVRKVQVSLSLADAKEKGGTLAFKGEWSCDFKLEFTDTEGGTETYFLKPPAKGLCAPLVSGDLKSTPNGEEKLSIQLLNKEGQTLFTSDLNRSR</sequence>
<dbReference type="EMBL" id="WIWP01000044">
    <property type="protein sequence ID" value="MQT27804.1"/>
    <property type="molecule type" value="Genomic_DNA"/>
</dbReference>
<evidence type="ECO:0008006" key="9">
    <source>
        <dbReference type="Google" id="ProtNLM"/>
    </source>
</evidence>
<dbReference type="Proteomes" id="UP000713985">
    <property type="component" value="Unassembled WGS sequence"/>
</dbReference>
<dbReference type="Proteomes" id="UP000437970">
    <property type="component" value="Unassembled WGS sequence"/>
</dbReference>
<comment type="caution">
    <text evidence="3">The sequence shown here is derived from an EMBL/GenBank/DDBJ whole genome shotgun (WGS) entry which is preliminary data.</text>
</comment>
<dbReference type="AlphaFoldDB" id="A0A6A7YRC8"/>
<evidence type="ECO:0000313" key="7">
    <source>
        <dbReference type="Proteomes" id="UP000443000"/>
    </source>
</evidence>
<evidence type="ECO:0000313" key="2">
    <source>
        <dbReference type="EMBL" id="MQT27804.1"/>
    </source>
</evidence>
<evidence type="ECO:0000313" key="5">
    <source>
        <dbReference type="EMBL" id="MQU29027.1"/>
    </source>
</evidence>
<dbReference type="EMBL" id="WIVT01000006">
    <property type="protein sequence ID" value="MQU16123.1"/>
    <property type="molecule type" value="Genomic_DNA"/>
</dbReference>
<dbReference type="EMBL" id="WIVW01000047">
    <property type="protein sequence ID" value="MQU29027.1"/>
    <property type="molecule type" value="Genomic_DNA"/>
</dbReference>
<evidence type="ECO:0000313" key="6">
    <source>
        <dbReference type="Proteomes" id="UP000437970"/>
    </source>
</evidence>
<dbReference type="EMBL" id="WIWC01000005">
    <property type="protein sequence ID" value="MQT79354.1"/>
    <property type="molecule type" value="Genomic_DNA"/>
</dbReference>